<sequence length="106" mass="11585">QAAAHVLLRHDVHLDGTHYHARKPGGLHPSYAAFNPSVTTKDFPLSRRVAFFSCGLNQILLQIAMQDHLDGGISILICCPGFKADTTPSPEEVALDLYVTSCELQE</sequence>
<comment type="caution">
    <text evidence="1">The sequence shown here is derived from an EMBL/GenBank/DDBJ whole genome shotgun (WGS) entry which is preliminary data.</text>
</comment>
<gene>
    <name evidence="1" type="ORF">F5891DRAFT_934467</name>
</gene>
<evidence type="ECO:0000313" key="2">
    <source>
        <dbReference type="Proteomes" id="UP001195769"/>
    </source>
</evidence>
<dbReference type="GeneID" id="64668317"/>
<dbReference type="RefSeq" id="XP_041220546.1">
    <property type="nucleotide sequence ID" value="XM_041374019.1"/>
</dbReference>
<keyword evidence="2" id="KW-1185">Reference proteome</keyword>
<proteinExistence type="predicted"/>
<feature type="non-terminal residue" evidence="1">
    <location>
        <position position="1"/>
    </location>
</feature>
<dbReference type="Proteomes" id="UP001195769">
    <property type="component" value="Unassembled WGS sequence"/>
</dbReference>
<name>A0AAD4DVR0_9AGAM</name>
<dbReference type="AlphaFoldDB" id="A0AAD4DVR0"/>
<protein>
    <submittedName>
        <fullName evidence="1">Uncharacterized protein</fullName>
    </submittedName>
</protein>
<organism evidence="1 2">
    <name type="scientific">Suillus fuscotomentosus</name>
    <dbReference type="NCBI Taxonomy" id="1912939"/>
    <lineage>
        <taxon>Eukaryota</taxon>
        <taxon>Fungi</taxon>
        <taxon>Dikarya</taxon>
        <taxon>Basidiomycota</taxon>
        <taxon>Agaricomycotina</taxon>
        <taxon>Agaricomycetes</taxon>
        <taxon>Agaricomycetidae</taxon>
        <taxon>Boletales</taxon>
        <taxon>Suillineae</taxon>
        <taxon>Suillaceae</taxon>
        <taxon>Suillus</taxon>
    </lineage>
</organism>
<feature type="non-terminal residue" evidence="1">
    <location>
        <position position="106"/>
    </location>
</feature>
<evidence type="ECO:0000313" key="1">
    <source>
        <dbReference type="EMBL" id="KAG1894970.1"/>
    </source>
</evidence>
<reference evidence="1" key="1">
    <citation type="journal article" date="2020" name="New Phytol.">
        <title>Comparative genomics reveals dynamic genome evolution in host specialist ectomycorrhizal fungi.</title>
        <authorList>
            <person name="Lofgren L.A."/>
            <person name="Nguyen N.H."/>
            <person name="Vilgalys R."/>
            <person name="Ruytinx J."/>
            <person name="Liao H.L."/>
            <person name="Branco S."/>
            <person name="Kuo A."/>
            <person name="LaButti K."/>
            <person name="Lipzen A."/>
            <person name="Andreopoulos W."/>
            <person name="Pangilinan J."/>
            <person name="Riley R."/>
            <person name="Hundley H."/>
            <person name="Na H."/>
            <person name="Barry K."/>
            <person name="Grigoriev I.V."/>
            <person name="Stajich J.E."/>
            <person name="Kennedy P.G."/>
        </authorList>
    </citation>
    <scope>NUCLEOTIDE SEQUENCE</scope>
    <source>
        <strain evidence="1">FC203</strain>
    </source>
</reference>
<dbReference type="EMBL" id="JABBWK010000073">
    <property type="protein sequence ID" value="KAG1894970.1"/>
    <property type="molecule type" value="Genomic_DNA"/>
</dbReference>
<accession>A0AAD4DVR0</accession>